<evidence type="ECO:0000256" key="3">
    <source>
        <dbReference type="ARBA" id="ARBA00023274"/>
    </source>
</evidence>
<sequence>MAKSKNHTNHNQNRKAHRNGIKKPKQFRHESTLGMDAKFLKNQRFSKRHIT</sequence>
<dbReference type="EnsemblMetazoa" id="XM_050641379.1">
    <property type="protein sequence ID" value="XP_050497336.1"/>
    <property type="gene ID" value="LOC126878578"/>
</dbReference>
<keyword evidence="2 4" id="KW-0689">Ribosomal protein</keyword>
<dbReference type="PANTHER" id="PTHR12884">
    <property type="entry name" value="60S RIBOSOMAL PROTEIN L29"/>
    <property type="match status" value="1"/>
</dbReference>
<dbReference type="PANTHER" id="PTHR12884:SF0">
    <property type="entry name" value="60S RIBOSOMAL PROTEIN L29"/>
    <property type="match status" value="1"/>
</dbReference>
<dbReference type="Pfam" id="PF01779">
    <property type="entry name" value="Ribosomal_L29e"/>
    <property type="match status" value="1"/>
</dbReference>
<accession>A0ABM5JHC0</accession>
<protein>
    <recommendedName>
        <fullName evidence="4">60S ribosomal protein L29</fullName>
    </recommendedName>
</protein>
<evidence type="ECO:0000256" key="4">
    <source>
        <dbReference type="RuleBase" id="RU364026"/>
    </source>
</evidence>
<comment type="similarity">
    <text evidence="1 4">Belongs to the eukaryotic ribosomal protein eL29 family.</text>
</comment>
<evidence type="ECO:0000313" key="6">
    <source>
        <dbReference type="EnsemblMetazoa" id="XP_050497336.1"/>
    </source>
</evidence>
<evidence type="ECO:0000256" key="5">
    <source>
        <dbReference type="SAM" id="MobiDB-lite"/>
    </source>
</evidence>
<feature type="compositionally biased region" description="Basic residues" evidence="5">
    <location>
        <begin position="1"/>
        <end position="26"/>
    </location>
</feature>
<evidence type="ECO:0000256" key="2">
    <source>
        <dbReference type="ARBA" id="ARBA00022980"/>
    </source>
</evidence>
<feature type="region of interest" description="Disordered" evidence="5">
    <location>
        <begin position="1"/>
        <end position="51"/>
    </location>
</feature>
<evidence type="ECO:0000256" key="1">
    <source>
        <dbReference type="ARBA" id="ARBA00010247"/>
    </source>
</evidence>
<organism evidence="6 7">
    <name type="scientific">Diabrotica virgifera virgifera</name>
    <name type="common">western corn rootworm</name>
    <dbReference type="NCBI Taxonomy" id="50390"/>
    <lineage>
        <taxon>Eukaryota</taxon>
        <taxon>Metazoa</taxon>
        <taxon>Ecdysozoa</taxon>
        <taxon>Arthropoda</taxon>
        <taxon>Hexapoda</taxon>
        <taxon>Insecta</taxon>
        <taxon>Pterygota</taxon>
        <taxon>Neoptera</taxon>
        <taxon>Endopterygota</taxon>
        <taxon>Coleoptera</taxon>
        <taxon>Polyphaga</taxon>
        <taxon>Cucujiformia</taxon>
        <taxon>Chrysomeloidea</taxon>
        <taxon>Chrysomelidae</taxon>
        <taxon>Galerucinae</taxon>
        <taxon>Diabroticina</taxon>
        <taxon>Diabroticites</taxon>
        <taxon>Diabrotica</taxon>
    </lineage>
</organism>
<dbReference type="InterPro" id="IPR002673">
    <property type="entry name" value="Ribosomal_eL29"/>
</dbReference>
<keyword evidence="7" id="KW-1185">Reference proteome</keyword>
<name>A0ABM5JHC0_DIAVI</name>
<dbReference type="Proteomes" id="UP001652700">
    <property type="component" value="Unplaced"/>
</dbReference>
<proteinExistence type="inferred from homology"/>
<dbReference type="RefSeq" id="XP_050497336.1">
    <property type="nucleotide sequence ID" value="XM_050641379.1"/>
</dbReference>
<keyword evidence="3 4" id="KW-0687">Ribonucleoprotein</keyword>
<reference evidence="6" key="1">
    <citation type="submission" date="2025-05" db="UniProtKB">
        <authorList>
            <consortium name="EnsemblMetazoa"/>
        </authorList>
    </citation>
    <scope>IDENTIFICATION</scope>
</reference>
<evidence type="ECO:0000313" key="7">
    <source>
        <dbReference type="Proteomes" id="UP001652700"/>
    </source>
</evidence>
<dbReference type="GeneID" id="126878578"/>
<dbReference type="Gene3D" id="6.10.140.1730">
    <property type="match status" value="1"/>
</dbReference>